<dbReference type="Pfam" id="PF21853">
    <property type="entry name" value="DUF6912"/>
    <property type="match status" value="1"/>
</dbReference>
<organism evidence="1">
    <name type="scientific">freshwater metagenome</name>
    <dbReference type="NCBI Taxonomy" id="449393"/>
    <lineage>
        <taxon>unclassified sequences</taxon>
        <taxon>metagenomes</taxon>
        <taxon>ecological metagenomes</taxon>
    </lineage>
</organism>
<dbReference type="InterPro" id="IPR054206">
    <property type="entry name" value="DUF6912"/>
</dbReference>
<evidence type="ECO:0000313" key="1">
    <source>
        <dbReference type="EMBL" id="CAB4869285.1"/>
    </source>
</evidence>
<reference evidence="1" key="1">
    <citation type="submission" date="2020-05" db="EMBL/GenBank/DDBJ databases">
        <authorList>
            <person name="Chiriac C."/>
            <person name="Salcher M."/>
            <person name="Ghai R."/>
            <person name="Kavagutti S V."/>
        </authorList>
    </citation>
    <scope>NUCLEOTIDE SEQUENCE</scope>
</reference>
<gene>
    <name evidence="1" type="ORF">UFOPK3461_00226</name>
</gene>
<accession>A0A6J7DK64</accession>
<proteinExistence type="predicted"/>
<name>A0A6J7DK64_9ZZZZ</name>
<dbReference type="AlphaFoldDB" id="A0A6J7DK64"/>
<dbReference type="EMBL" id="CAFBLW010000008">
    <property type="protein sequence ID" value="CAB4869285.1"/>
    <property type="molecule type" value="Genomic_DNA"/>
</dbReference>
<sequence>MRGYISITANELHDWLKQGSAVLENLYAPTADFVAENSDLDEEELEFTLSMLAAQDSLADESEKFPLVAALEVPSALIASSSEGVITLKESAAWSSVECVFLVEDGGEELTWYATQEVEDQLKNWLS</sequence>
<protein>
    <submittedName>
        <fullName evidence="1">Unannotated protein</fullName>
    </submittedName>
</protein>